<feature type="transmembrane region" description="Helical" evidence="5">
    <location>
        <begin position="67"/>
        <end position="86"/>
    </location>
</feature>
<evidence type="ECO:0000313" key="7">
    <source>
        <dbReference type="Proteomes" id="UP000051576"/>
    </source>
</evidence>
<dbReference type="GO" id="GO:0005886">
    <property type="term" value="C:plasma membrane"/>
    <property type="evidence" value="ECO:0007669"/>
    <property type="project" value="UniProtKB-ARBA"/>
</dbReference>
<feature type="transmembrane region" description="Helical" evidence="5">
    <location>
        <begin position="25"/>
        <end position="55"/>
    </location>
</feature>
<dbReference type="CDD" id="cd16914">
    <property type="entry name" value="EcfT"/>
    <property type="match status" value="1"/>
</dbReference>
<evidence type="ECO:0000256" key="2">
    <source>
        <dbReference type="ARBA" id="ARBA00022692"/>
    </source>
</evidence>
<feature type="transmembrane region" description="Helical" evidence="5">
    <location>
        <begin position="246"/>
        <end position="266"/>
    </location>
</feature>
<evidence type="ECO:0000256" key="1">
    <source>
        <dbReference type="ARBA" id="ARBA00004141"/>
    </source>
</evidence>
<keyword evidence="4 5" id="KW-0472">Membrane</keyword>
<keyword evidence="7" id="KW-1185">Reference proteome</keyword>
<evidence type="ECO:0000256" key="4">
    <source>
        <dbReference type="ARBA" id="ARBA00023136"/>
    </source>
</evidence>
<organism evidence="6 7">
    <name type="scientific">Liquorilactobacillus vini DSM 20605</name>
    <dbReference type="NCBI Taxonomy" id="1133569"/>
    <lineage>
        <taxon>Bacteria</taxon>
        <taxon>Bacillati</taxon>
        <taxon>Bacillota</taxon>
        <taxon>Bacilli</taxon>
        <taxon>Lactobacillales</taxon>
        <taxon>Lactobacillaceae</taxon>
        <taxon>Liquorilactobacillus</taxon>
    </lineage>
</organism>
<protein>
    <submittedName>
        <fullName evidence="6">ABC transporter permease</fullName>
    </submittedName>
</protein>
<dbReference type="STRING" id="1133569.FD21_GL001388"/>
<feature type="transmembrane region" description="Helical" evidence="5">
    <location>
        <begin position="116"/>
        <end position="138"/>
    </location>
</feature>
<sequence length="279" mass="32517">MTNTLFIGYLDRPTFLHRLSGSTKLIGFISFSIIGMITFDTRFLLGILIMSLFLFYQAQIKYREVALIIQVIIAFAVFNLLMVYVFNPSYGMQIYGTQHLIFGSSKQYFNLSWEELFYLFNLLLKYVFAVPLALIFLLTTNPSEFAASLNKIGLSYRISYAVEIALRYIPTVQRDYRTISLAQQARGYEMSKKASFRQRISGAVRILLPLIFTSLERIEVISQAMALRRFGRSKKRSWYMARPFKTADYLSLVVIMIWIILGIYLFKVNQGRFWNPFKN</sequence>
<dbReference type="InterPro" id="IPR003339">
    <property type="entry name" value="ABC/ECF_trnsptr_transmembrane"/>
</dbReference>
<dbReference type="Proteomes" id="UP000051576">
    <property type="component" value="Unassembled WGS sequence"/>
</dbReference>
<proteinExistence type="predicted"/>
<reference evidence="6 7" key="1">
    <citation type="journal article" date="2015" name="Genome Announc.">
        <title>Expanding the biotechnology potential of lactobacilli through comparative genomics of 213 strains and associated genera.</title>
        <authorList>
            <person name="Sun Z."/>
            <person name="Harris H.M."/>
            <person name="McCann A."/>
            <person name="Guo C."/>
            <person name="Argimon S."/>
            <person name="Zhang W."/>
            <person name="Yang X."/>
            <person name="Jeffery I.B."/>
            <person name="Cooney J.C."/>
            <person name="Kagawa T.F."/>
            <person name="Liu W."/>
            <person name="Song Y."/>
            <person name="Salvetti E."/>
            <person name="Wrobel A."/>
            <person name="Rasinkangas P."/>
            <person name="Parkhill J."/>
            <person name="Rea M.C."/>
            <person name="O'Sullivan O."/>
            <person name="Ritari J."/>
            <person name="Douillard F.P."/>
            <person name="Paul Ross R."/>
            <person name="Yang R."/>
            <person name="Briner A.E."/>
            <person name="Felis G.E."/>
            <person name="de Vos W.M."/>
            <person name="Barrangou R."/>
            <person name="Klaenhammer T.R."/>
            <person name="Caufield P.W."/>
            <person name="Cui Y."/>
            <person name="Zhang H."/>
            <person name="O'Toole P.W."/>
        </authorList>
    </citation>
    <scope>NUCLEOTIDE SEQUENCE [LARGE SCALE GENOMIC DNA]</scope>
    <source>
        <strain evidence="6 7">DSM 20605</strain>
    </source>
</reference>
<keyword evidence="2 5" id="KW-0812">Transmembrane</keyword>
<dbReference type="PATRIC" id="fig|1133569.4.peg.1524"/>
<evidence type="ECO:0000313" key="6">
    <source>
        <dbReference type="EMBL" id="KRM89531.1"/>
    </source>
</evidence>
<dbReference type="EMBL" id="AYYX01000004">
    <property type="protein sequence ID" value="KRM89531.1"/>
    <property type="molecule type" value="Genomic_DNA"/>
</dbReference>
<comment type="subcellular location">
    <subcellularLocation>
        <location evidence="1">Membrane</location>
        <topology evidence="1">Multi-pass membrane protein</topology>
    </subcellularLocation>
</comment>
<name>A0A0R2CM55_9LACO</name>
<comment type="caution">
    <text evidence="6">The sequence shown here is derived from an EMBL/GenBank/DDBJ whole genome shotgun (WGS) entry which is preliminary data.</text>
</comment>
<keyword evidence="3 5" id="KW-1133">Transmembrane helix</keyword>
<dbReference type="PANTHER" id="PTHR33514">
    <property type="entry name" value="PROTEIN ABCI12, CHLOROPLASTIC"/>
    <property type="match status" value="1"/>
</dbReference>
<dbReference type="Pfam" id="PF02361">
    <property type="entry name" value="CbiQ"/>
    <property type="match status" value="1"/>
</dbReference>
<dbReference type="PANTHER" id="PTHR33514:SF1">
    <property type="entry name" value="ABC TRANSPORTER PERMEASE"/>
    <property type="match status" value="1"/>
</dbReference>
<evidence type="ECO:0000256" key="3">
    <source>
        <dbReference type="ARBA" id="ARBA00022989"/>
    </source>
</evidence>
<dbReference type="AlphaFoldDB" id="A0A0R2CM55"/>
<accession>A0A0R2CM55</accession>
<gene>
    <name evidence="6" type="ORF">FD21_GL001388</name>
</gene>
<dbReference type="eggNOG" id="COG0619">
    <property type="taxonomic scope" value="Bacteria"/>
</dbReference>
<evidence type="ECO:0000256" key="5">
    <source>
        <dbReference type="SAM" id="Phobius"/>
    </source>
</evidence>